<keyword evidence="3" id="KW-0670">Pyruvate</keyword>
<evidence type="ECO:0000256" key="1">
    <source>
        <dbReference type="ARBA" id="ARBA00023267"/>
    </source>
</evidence>
<dbReference type="AlphaFoldDB" id="A0A160TA64"/>
<dbReference type="KEGG" id="pbf:CFX0092_B0446"/>
<feature type="domain" description="Lipoyl-binding" evidence="2">
    <location>
        <begin position="88"/>
        <end position="164"/>
    </location>
</feature>
<evidence type="ECO:0000313" key="3">
    <source>
        <dbReference type="EMBL" id="CUS05980.1"/>
    </source>
</evidence>
<dbReference type="Gene3D" id="2.40.50.100">
    <property type="match status" value="1"/>
</dbReference>
<organism evidence="3 4">
    <name type="scientific">Candidatus Promineifilum breve</name>
    <dbReference type="NCBI Taxonomy" id="1806508"/>
    <lineage>
        <taxon>Bacteria</taxon>
        <taxon>Bacillati</taxon>
        <taxon>Chloroflexota</taxon>
        <taxon>Ardenticatenia</taxon>
        <taxon>Candidatus Promineifilales</taxon>
        <taxon>Candidatus Promineifilaceae</taxon>
        <taxon>Candidatus Promineifilum</taxon>
    </lineage>
</organism>
<sequence>MARFQLRIGDEQREFDAARQGDRLHITDGDHTTEVVILHRDGPTLLLEIRPADGPARRVRLVGARRGDQRLLWVNGRALTAERVRQRAGQAPAADGSLASAIPAVVSQLLVAPGDVVAAGDKLILLESMKMVIPILAPHAGRVSRVHCAPGDSVPAGVALLEIEAE</sequence>
<dbReference type="SUPFAM" id="SSF51230">
    <property type="entry name" value="Single hybrid motif"/>
    <property type="match status" value="1"/>
</dbReference>
<dbReference type="PANTHER" id="PTHR45266:SF3">
    <property type="entry name" value="OXALOACETATE DECARBOXYLASE ALPHA CHAIN"/>
    <property type="match status" value="1"/>
</dbReference>
<name>A0A160TA64_9CHLR</name>
<dbReference type="PANTHER" id="PTHR45266">
    <property type="entry name" value="OXALOACETATE DECARBOXYLASE ALPHA CHAIN"/>
    <property type="match status" value="1"/>
</dbReference>
<keyword evidence="1" id="KW-0092">Biotin</keyword>
<dbReference type="CDD" id="cd06850">
    <property type="entry name" value="biotinyl_domain"/>
    <property type="match status" value="1"/>
</dbReference>
<protein>
    <submittedName>
        <fullName evidence="3">Pyruvate carboxylase</fullName>
    </submittedName>
</protein>
<reference evidence="3" key="1">
    <citation type="submission" date="2016-01" db="EMBL/GenBank/DDBJ databases">
        <authorList>
            <person name="Mcilroy J.S."/>
            <person name="Karst M S."/>
            <person name="Albertsen M."/>
        </authorList>
    </citation>
    <scope>NUCLEOTIDE SEQUENCE</scope>
    <source>
        <strain evidence="3">Cfx-K</strain>
    </source>
</reference>
<accession>A0A160TA64</accession>
<dbReference type="InterPro" id="IPR011053">
    <property type="entry name" value="Single_hybrid_motif"/>
</dbReference>
<dbReference type="Pfam" id="PF00364">
    <property type="entry name" value="Biotin_lipoyl"/>
    <property type="match status" value="1"/>
</dbReference>
<dbReference type="OrthoDB" id="9812676at2"/>
<dbReference type="Proteomes" id="UP000215027">
    <property type="component" value="Chromosome II"/>
</dbReference>
<dbReference type="PROSITE" id="PS50968">
    <property type="entry name" value="BIOTINYL_LIPOYL"/>
    <property type="match status" value="1"/>
</dbReference>
<keyword evidence="4" id="KW-1185">Reference proteome</keyword>
<evidence type="ECO:0000313" key="4">
    <source>
        <dbReference type="Proteomes" id="UP000215027"/>
    </source>
</evidence>
<evidence type="ECO:0000259" key="2">
    <source>
        <dbReference type="PROSITE" id="PS50968"/>
    </source>
</evidence>
<proteinExistence type="predicted"/>
<dbReference type="EMBL" id="LN890656">
    <property type="protein sequence ID" value="CUS05980.1"/>
    <property type="molecule type" value="Genomic_DNA"/>
</dbReference>
<dbReference type="RefSeq" id="WP_095045321.1">
    <property type="nucleotide sequence ID" value="NZ_LN890656.1"/>
</dbReference>
<dbReference type="InterPro" id="IPR000089">
    <property type="entry name" value="Biotin_lipoyl"/>
</dbReference>
<gene>
    <name evidence="3" type="ORF">CFX0092_B0446</name>
</gene>
<dbReference type="InterPro" id="IPR050709">
    <property type="entry name" value="Biotin_Carboxyl_Carrier/Decarb"/>
</dbReference>